<accession>A0A6L9L505</accession>
<evidence type="ECO:0000313" key="3">
    <source>
        <dbReference type="EMBL" id="NDU93933.1"/>
    </source>
</evidence>
<sequence>MTCLLRLLFVFCLFCASQTMSLVWAQAPAKTSGRDQRPLWGQFLTDSIEIGRPFQYALTYRHSPKAEVLFPDTSQHFFPFRVKEVSVWPTKTVGEGARAVSRDSAVYTLISFETDSIQVLQVPIRLVNSSDCTYLNTQIDTVFLRSHLTRPVAGTTAPKNVTLASETKLTTLQQQFNYPLLGEAMVGVGALMVLIYLLFGQTLRRKWTLYQLYQEQQRFIREYNRLIQRLDASTASETANQAIVMWKAYLEQLEGLPYASLTTPEIAERTGDDRVADALREADRMIYGGEFSVQSSEALIVLRNVAVVTYQRQRFIAQTSTVADTSSDASEETESTVS</sequence>
<name>A0A6L9L505_9BACT</name>
<organism evidence="3 4">
    <name type="scientific">Spirosoma terrae</name>
    <dbReference type="NCBI Taxonomy" id="1968276"/>
    <lineage>
        <taxon>Bacteria</taxon>
        <taxon>Pseudomonadati</taxon>
        <taxon>Bacteroidota</taxon>
        <taxon>Cytophagia</taxon>
        <taxon>Cytophagales</taxon>
        <taxon>Cytophagaceae</taxon>
        <taxon>Spirosoma</taxon>
    </lineage>
</organism>
<gene>
    <name evidence="3" type="ORF">GK108_03535</name>
</gene>
<evidence type="ECO:0008006" key="5">
    <source>
        <dbReference type="Google" id="ProtNLM"/>
    </source>
</evidence>
<keyword evidence="1" id="KW-1133">Transmembrane helix</keyword>
<protein>
    <recommendedName>
        <fullName evidence="5">Protein BatD</fullName>
    </recommendedName>
</protein>
<keyword evidence="4" id="KW-1185">Reference proteome</keyword>
<dbReference type="AlphaFoldDB" id="A0A6L9L505"/>
<dbReference type="RefSeq" id="WP_163942814.1">
    <property type="nucleotide sequence ID" value="NZ_JAAFZH010000001.1"/>
</dbReference>
<feature type="chain" id="PRO_5027026880" description="Protein BatD" evidence="2">
    <location>
        <begin position="26"/>
        <end position="338"/>
    </location>
</feature>
<keyword evidence="2" id="KW-0732">Signal</keyword>
<comment type="caution">
    <text evidence="3">The sequence shown here is derived from an EMBL/GenBank/DDBJ whole genome shotgun (WGS) entry which is preliminary data.</text>
</comment>
<keyword evidence="1" id="KW-0812">Transmembrane</keyword>
<dbReference type="Proteomes" id="UP000474175">
    <property type="component" value="Unassembled WGS sequence"/>
</dbReference>
<feature type="transmembrane region" description="Helical" evidence="1">
    <location>
        <begin position="178"/>
        <end position="199"/>
    </location>
</feature>
<evidence type="ECO:0000313" key="4">
    <source>
        <dbReference type="Proteomes" id="UP000474175"/>
    </source>
</evidence>
<evidence type="ECO:0000256" key="1">
    <source>
        <dbReference type="SAM" id="Phobius"/>
    </source>
</evidence>
<keyword evidence="1" id="KW-0472">Membrane</keyword>
<proteinExistence type="predicted"/>
<dbReference type="EMBL" id="JAAFZH010000001">
    <property type="protein sequence ID" value="NDU93933.1"/>
    <property type="molecule type" value="Genomic_DNA"/>
</dbReference>
<evidence type="ECO:0000256" key="2">
    <source>
        <dbReference type="SAM" id="SignalP"/>
    </source>
</evidence>
<reference evidence="3 4" key="1">
    <citation type="submission" date="2020-02" db="EMBL/GenBank/DDBJ databases">
        <title>Draft genome sequence of two Spirosoma agri KCTC 52727 and Spirosoma terrae KCTC 52035.</title>
        <authorList>
            <person name="Rojas J."/>
            <person name="Ambika Manirajan B."/>
            <person name="Suarez C."/>
            <person name="Ratering S."/>
            <person name="Schnell S."/>
        </authorList>
    </citation>
    <scope>NUCLEOTIDE SEQUENCE [LARGE SCALE GENOMIC DNA]</scope>
    <source>
        <strain evidence="3 4">KCTC 52035</strain>
    </source>
</reference>
<feature type="signal peptide" evidence="2">
    <location>
        <begin position="1"/>
        <end position="25"/>
    </location>
</feature>